<proteinExistence type="predicted"/>
<organism evidence="1 2">
    <name type="scientific">Chryseobacterium formosense</name>
    <dbReference type="NCBI Taxonomy" id="236814"/>
    <lineage>
        <taxon>Bacteria</taxon>
        <taxon>Pseudomonadati</taxon>
        <taxon>Bacteroidota</taxon>
        <taxon>Flavobacteriia</taxon>
        <taxon>Flavobacteriales</taxon>
        <taxon>Weeksellaceae</taxon>
        <taxon>Chryseobacterium group</taxon>
        <taxon>Chryseobacterium</taxon>
    </lineage>
</organism>
<dbReference type="Proteomes" id="UP000028713">
    <property type="component" value="Unassembled WGS sequence"/>
</dbReference>
<dbReference type="RefSeq" id="WP_034674891.1">
    <property type="nucleotide sequence ID" value="NZ_FPAP01000001.1"/>
</dbReference>
<dbReference type="STRING" id="236814.IX39_07880"/>
<reference evidence="1 2" key="1">
    <citation type="submission" date="2014-07" db="EMBL/GenBank/DDBJ databases">
        <title>Genome of Chryseobacterium formosense LMG 24722.</title>
        <authorList>
            <person name="Pipes S.E."/>
            <person name="Stropko S.J."/>
            <person name="Newman J.D."/>
        </authorList>
    </citation>
    <scope>NUCLEOTIDE SEQUENCE [LARGE SCALE GENOMIC DNA]</scope>
    <source>
        <strain evidence="1 2">LMG 24722</strain>
    </source>
</reference>
<accession>A0A085Z7Y5</accession>
<dbReference type="EMBL" id="JPRP01000001">
    <property type="protein sequence ID" value="KFF00549.1"/>
    <property type="molecule type" value="Genomic_DNA"/>
</dbReference>
<name>A0A085Z7Y5_9FLAO</name>
<protein>
    <submittedName>
        <fullName evidence="1">Uncharacterized protein</fullName>
    </submittedName>
</protein>
<gene>
    <name evidence="1" type="ORF">IX39_07880</name>
</gene>
<evidence type="ECO:0000313" key="2">
    <source>
        <dbReference type="Proteomes" id="UP000028713"/>
    </source>
</evidence>
<evidence type="ECO:0000313" key="1">
    <source>
        <dbReference type="EMBL" id="KFF00549.1"/>
    </source>
</evidence>
<comment type="caution">
    <text evidence="1">The sequence shown here is derived from an EMBL/GenBank/DDBJ whole genome shotgun (WGS) entry which is preliminary data.</text>
</comment>
<keyword evidence="2" id="KW-1185">Reference proteome</keyword>
<sequence length="63" mass="7534">MNLAENNQRQIQSNFLDDTKVFTPVESTEKDKFAFSENENIEKYIALFKKVKKILEERHILKM</sequence>
<dbReference type="AlphaFoldDB" id="A0A085Z7Y5"/>